<proteinExistence type="predicted"/>
<evidence type="ECO:0000313" key="3">
    <source>
        <dbReference type="Proteomes" id="UP000248817"/>
    </source>
</evidence>
<gene>
    <name evidence="2" type="ORF">BP00DRAFT_178647</name>
</gene>
<accession>A0A2V5J2A0</accession>
<sequence length="262" mass="28804">MMHGDFNSAWIPDASLIFGRSPTVSLQNAPTTPDSPSGAIHSRWLDIDTRCRTSSHNLVVPRWRSRLHSLARPSSPDWPCATPRSSGSKGARARVMPHKTPFKSPRRYNSQRYAKLQEHRHFDYSPVVHGHDGGCCCQAHAPCAKHQRLCLNISPNHVVVGVLEGFALARTAAQLGNREDPFLLKEFLFSKRGICGPLAQGQRAGCFGSVRYSCVSWVTMRFKPLPPQKVIPKSLPPLPPIIIPHSMSIVFVFVAGASCAAG</sequence>
<keyword evidence="3" id="KW-1185">Reference proteome</keyword>
<feature type="compositionally biased region" description="Basic residues" evidence="1">
    <location>
        <begin position="91"/>
        <end position="106"/>
    </location>
</feature>
<dbReference type="Proteomes" id="UP000248817">
    <property type="component" value="Unassembled WGS sequence"/>
</dbReference>
<organism evidence="2 3">
    <name type="scientific">Aspergillus indologenus CBS 114.80</name>
    <dbReference type="NCBI Taxonomy" id="1450541"/>
    <lineage>
        <taxon>Eukaryota</taxon>
        <taxon>Fungi</taxon>
        <taxon>Dikarya</taxon>
        <taxon>Ascomycota</taxon>
        <taxon>Pezizomycotina</taxon>
        <taxon>Eurotiomycetes</taxon>
        <taxon>Eurotiomycetidae</taxon>
        <taxon>Eurotiales</taxon>
        <taxon>Aspergillaceae</taxon>
        <taxon>Aspergillus</taxon>
        <taxon>Aspergillus subgen. Circumdati</taxon>
    </lineage>
</organism>
<dbReference type="EMBL" id="KZ825505">
    <property type="protein sequence ID" value="PYI31237.1"/>
    <property type="molecule type" value="Genomic_DNA"/>
</dbReference>
<evidence type="ECO:0000313" key="2">
    <source>
        <dbReference type="EMBL" id="PYI31237.1"/>
    </source>
</evidence>
<feature type="region of interest" description="Disordered" evidence="1">
    <location>
        <begin position="74"/>
        <end position="106"/>
    </location>
</feature>
<evidence type="ECO:0000256" key="1">
    <source>
        <dbReference type="SAM" id="MobiDB-lite"/>
    </source>
</evidence>
<reference evidence="2 3" key="1">
    <citation type="submission" date="2018-02" db="EMBL/GenBank/DDBJ databases">
        <title>The genomes of Aspergillus section Nigri reveals drivers in fungal speciation.</title>
        <authorList>
            <consortium name="DOE Joint Genome Institute"/>
            <person name="Vesth T.C."/>
            <person name="Nybo J."/>
            <person name="Theobald S."/>
            <person name="Brandl J."/>
            <person name="Frisvad J.C."/>
            <person name="Nielsen K.F."/>
            <person name="Lyhne E.K."/>
            <person name="Kogle M.E."/>
            <person name="Kuo A."/>
            <person name="Riley R."/>
            <person name="Clum A."/>
            <person name="Nolan M."/>
            <person name="Lipzen A."/>
            <person name="Salamov A."/>
            <person name="Henrissat B."/>
            <person name="Wiebenga A."/>
            <person name="De vries R.P."/>
            <person name="Grigoriev I.V."/>
            <person name="Mortensen U.H."/>
            <person name="Andersen M.R."/>
            <person name="Baker S.E."/>
        </authorList>
    </citation>
    <scope>NUCLEOTIDE SEQUENCE [LARGE SCALE GENOMIC DNA]</scope>
    <source>
        <strain evidence="2 3">CBS 114.80</strain>
    </source>
</reference>
<name>A0A2V5J2A0_9EURO</name>
<dbReference type="AlphaFoldDB" id="A0A2V5J2A0"/>
<protein>
    <submittedName>
        <fullName evidence="2">Uncharacterized protein</fullName>
    </submittedName>
</protein>